<name>A0A369P703_9ACTN</name>
<proteinExistence type="predicted"/>
<evidence type="ECO:0000313" key="2">
    <source>
        <dbReference type="Proteomes" id="UP000253805"/>
    </source>
</evidence>
<sequence>MTLSKHRTFRTLFTIMQDMPWFRAKSVSAVFEAKAQFGHLRQLVKKTMDVAFPYSAISQHR</sequence>
<dbReference type="EMBL" id="PPUT01000001">
    <property type="protein sequence ID" value="RDC46939.1"/>
    <property type="molecule type" value="Genomic_DNA"/>
</dbReference>
<protein>
    <submittedName>
        <fullName evidence="1">Uncharacterized protein</fullName>
    </submittedName>
</protein>
<dbReference type="AlphaFoldDB" id="A0A369P703"/>
<evidence type="ECO:0000313" key="1">
    <source>
        <dbReference type="EMBL" id="RDC46939.1"/>
    </source>
</evidence>
<accession>A0A369P703</accession>
<reference evidence="1 2" key="1">
    <citation type="journal article" date="2018" name="Elife">
        <title>Discovery and characterization of a prevalent human gut bacterial enzyme sufficient for the inactivation of a family of plant toxins.</title>
        <authorList>
            <person name="Koppel N."/>
            <person name="Bisanz J.E."/>
            <person name="Pandelia M.E."/>
            <person name="Turnbaugh P.J."/>
            <person name="Balskus E.P."/>
        </authorList>
    </citation>
    <scope>NUCLEOTIDE SEQUENCE [LARGE SCALE GENOMIC DNA]</scope>
    <source>
        <strain evidence="1 2">OB21 GAM 11</strain>
    </source>
</reference>
<dbReference type="Proteomes" id="UP000253805">
    <property type="component" value="Unassembled WGS sequence"/>
</dbReference>
<comment type="caution">
    <text evidence="1">The sequence shown here is derived from an EMBL/GenBank/DDBJ whole genome shotgun (WGS) entry which is preliminary data.</text>
</comment>
<gene>
    <name evidence="1" type="ORF">C1850_00365</name>
</gene>
<organism evidence="1 2">
    <name type="scientific">Adlercreutzia equolifaciens subsp. celatus</name>
    <dbReference type="NCBI Taxonomy" id="394340"/>
    <lineage>
        <taxon>Bacteria</taxon>
        <taxon>Bacillati</taxon>
        <taxon>Actinomycetota</taxon>
        <taxon>Coriobacteriia</taxon>
        <taxon>Eggerthellales</taxon>
        <taxon>Eggerthellaceae</taxon>
        <taxon>Adlercreutzia</taxon>
    </lineage>
</organism>